<dbReference type="PROSITE" id="PS51118">
    <property type="entry name" value="HTH_HXLR"/>
    <property type="match status" value="1"/>
</dbReference>
<dbReference type="PANTHER" id="PTHR33204:SF39">
    <property type="entry name" value="TRANSCRIPTIONAL REGULATORY PROTEIN"/>
    <property type="match status" value="1"/>
</dbReference>
<dbReference type="STRING" id="1156985.SAMN04488118_102484"/>
<keyword evidence="2" id="KW-0238">DNA-binding</keyword>
<name>A0A1G5Q307_9RHOB</name>
<accession>A0A1G5Q307</accession>
<protein>
    <submittedName>
        <fullName evidence="6">Transcriptional regulator, HxlR family</fullName>
    </submittedName>
</protein>
<dbReference type="Gene3D" id="1.10.10.10">
    <property type="entry name" value="Winged helix-like DNA-binding domain superfamily/Winged helix DNA-binding domain"/>
    <property type="match status" value="1"/>
</dbReference>
<feature type="domain" description="HTH hxlR-type" evidence="5">
    <location>
        <begin position="10"/>
        <end position="108"/>
    </location>
</feature>
<dbReference type="RefSeq" id="WP_211477619.1">
    <property type="nucleotide sequence ID" value="NZ_CANLDO010000025.1"/>
</dbReference>
<evidence type="ECO:0000256" key="3">
    <source>
        <dbReference type="ARBA" id="ARBA00023163"/>
    </source>
</evidence>
<evidence type="ECO:0000256" key="1">
    <source>
        <dbReference type="ARBA" id="ARBA00023015"/>
    </source>
</evidence>
<gene>
    <name evidence="6" type="ORF">SAMN04488118_102484</name>
</gene>
<proteinExistence type="predicted"/>
<dbReference type="InterPro" id="IPR036390">
    <property type="entry name" value="WH_DNA-bd_sf"/>
</dbReference>
<sequence>MGRRAVEHDCAIRDVLGRVSDAWSVLIITELGKGPNRFNALRRVVDGISQRMLTVTLRNLERDGIVSRKVLDLSPPQVEYALTTRGCSLIGALTHLTQWSEQNQTDIRSDRATYDEKHKIDSSSE</sequence>
<reference evidence="6 7" key="1">
    <citation type="submission" date="2016-10" db="EMBL/GenBank/DDBJ databases">
        <authorList>
            <person name="de Groot N.N."/>
        </authorList>
    </citation>
    <scope>NUCLEOTIDE SEQUENCE [LARGE SCALE GENOMIC DNA]</scope>
    <source>
        <strain evidence="6 7">U95</strain>
    </source>
</reference>
<dbReference type="EMBL" id="FMWG01000002">
    <property type="protein sequence ID" value="SCZ55840.1"/>
    <property type="molecule type" value="Genomic_DNA"/>
</dbReference>
<dbReference type="InterPro" id="IPR002577">
    <property type="entry name" value="HTH_HxlR"/>
</dbReference>
<evidence type="ECO:0000256" key="4">
    <source>
        <dbReference type="SAM" id="MobiDB-lite"/>
    </source>
</evidence>
<dbReference type="Proteomes" id="UP000198767">
    <property type="component" value="Unassembled WGS sequence"/>
</dbReference>
<dbReference type="Pfam" id="PF01638">
    <property type="entry name" value="HxlR"/>
    <property type="match status" value="1"/>
</dbReference>
<dbReference type="SUPFAM" id="SSF46785">
    <property type="entry name" value="Winged helix' DNA-binding domain"/>
    <property type="match status" value="1"/>
</dbReference>
<evidence type="ECO:0000256" key="2">
    <source>
        <dbReference type="ARBA" id="ARBA00023125"/>
    </source>
</evidence>
<keyword evidence="3" id="KW-0804">Transcription</keyword>
<dbReference type="GO" id="GO:0003677">
    <property type="term" value="F:DNA binding"/>
    <property type="evidence" value="ECO:0007669"/>
    <property type="project" value="UniProtKB-KW"/>
</dbReference>
<dbReference type="PANTHER" id="PTHR33204">
    <property type="entry name" value="TRANSCRIPTIONAL REGULATOR, MARR FAMILY"/>
    <property type="match status" value="1"/>
</dbReference>
<evidence type="ECO:0000313" key="6">
    <source>
        <dbReference type="EMBL" id="SCZ55840.1"/>
    </source>
</evidence>
<feature type="compositionally biased region" description="Basic and acidic residues" evidence="4">
    <location>
        <begin position="107"/>
        <end position="125"/>
    </location>
</feature>
<feature type="region of interest" description="Disordered" evidence="4">
    <location>
        <begin position="105"/>
        <end position="125"/>
    </location>
</feature>
<organism evidence="6 7">
    <name type="scientific">Epibacterium ulvae</name>
    <dbReference type="NCBI Taxonomy" id="1156985"/>
    <lineage>
        <taxon>Bacteria</taxon>
        <taxon>Pseudomonadati</taxon>
        <taxon>Pseudomonadota</taxon>
        <taxon>Alphaproteobacteria</taxon>
        <taxon>Rhodobacterales</taxon>
        <taxon>Roseobacteraceae</taxon>
        <taxon>Epibacterium</taxon>
    </lineage>
</organism>
<keyword evidence="1" id="KW-0805">Transcription regulation</keyword>
<evidence type="ECO:0000259" key="5">
    <source>
        <dbReference type="PROSITE" id="PS51118"/>
    </source>
</evidence>
<keyword evidence="7" id="KW-1185">Reference proteome</keyword>
<dbReference type="AlphaFoldDB" id="A0A1G5Q307"/>
<dbReference type="InterPro" id="IPR036388">
    <property type="entry name" value="WH-like_DNA-bd_sf"/>
</dbReference>
<evidence type="ECO:0000313" key="7">
    <source>
        <dbReference type="Proteomes" id="UP000198767"/>
    </source>
</evidence>